<proteinExistence type="predicted"/>
<dbReference type="Gene3D" id="1.10.10.60">
    <property type="entry name" value="Homeodomain-like"/>
    <property type="match status" value="1"/>
</dbReference>
<dbReference type="InterPro" id="IPR050863">
    <property type="entry name" value="CenT-Element_Derived"/>
</dbReference>
<dbReference type="GO" id="GO:0005634">
    <property type="term" value="C:nucleus"/>
    <property type="evidence" value="ECO:0007669"/>
    <property type="project" value="TreeGrafter"/>
</dbReference>
<evidence type="ECO:0000313" key="2">
    <source>
        <dbReference type="EMBL" id="ODQ70203.1"/>
    </source>
</evidence>
<dbReference type="OrthoDB" id="125347at2759"/>
<gene>
    <name evidence="2" type="ORF">LIPSTDRAFT_75219</name>
</gene>
<keyword evidence="3" id="KW-1185">Reference proteome</keyword>
<name>A0A1E3PXN3_LIPST</name>
<dbReference type="GO" id="GO:0003677">
    <property type="term" value="F:DNA binding"/>
    <property type="evidence" value="ECO:0007669"/>
    <property type="project" value="TreeGrafter"/>
</dbReference>
<accession>A0A1E3PXN3</accession>
<dbReference type="InterPro" id="IPR004875">
    <property type="entry name" value="DDE_SF_endonuclease_dom"/>
</dbReference>
<dbReference type="PANTHER" id="PTHR19303:SF73">
    <property type="entry name" value="PROTEIN PDC2"/>
    <property type="match status" value="1"/>
</dbReference>
<evidence type="ECO:0000259" key="1">
    <source>
        <dbReference type="Pfam" id="PF03184"/>
    </source>
</evidence>
<dbReference type="STRING" id="675824.A0A1E3PXN3"/>
<protein>
    <recommendedName>
        <fullName evidence="1">DDE-1 domain-containing protein</fullName>
    </recommendedName>
</protein>
<evidence type="ECO:0000313" key="3">
    <source>
        <dbReference type="Proteomes" id="UP000094385"/>
    </source>
</evidence>
<dbReference type="Pfam" id="PF03184">
    <property type="entry name" value="DDE_1"/>
    <property type="match status" value="1"/>
</dbReference>
<sequence>MDTASRGPHNNNWRDYKGKSTVLLENLPAYEGKEMPTFSNGWLHNFQTRRSIRSLTQYGEDGSVKQQSAEQMIEVRQALSAYSLRDQFNCDETSLYWKRVPDKSLSTRSLPGRKKEKARITAHICCNADGSELMPTWYIGTAKTPRAFRAAGINIHNLNMIWRHNRNAWMTTVIMEEWLRWFDSKMVGRKVALLMDNFSAHEAAVHNINTSCYPLCNTLIIWLPPNATSRYQPLDQGIIRRWKAYWKRQWIHYMLSEYEAGKDPVNSMNVLRALRWGIQAWEMDMSPDTIIRCFQKALRNLEEVADSPEPAITDISNCLAQLRESNYIRDVMDINNFLNPADETVQDDLEHIDEQILAQFGPEIQEESDEEIEVLPKISVGEAIEALYKLRLHEEQQHEGNQAFIKDLLKHERILNARKLGGQQQKDIRAYF</sequence>
<feature type="domain" description="DDE-1" evidence="1">
    <location>
        <begin position="117"/>
        <end position="294"/>
    </location>
</feature>
<dbReference type="AlphaFoldDB" id="A0A1E3PXN3"/>
<dbReference type="PANTHER" id="PTHR19303">
    <property type="entry name" value="TRANSPOSON"/>
    <property type="match status" value="1"/>
</dbReference>
<organism evidence="2 3">
    <name type="scientific">Lipomyces starkeyi NRRL Y-11557</name>
    <dbReference type="NCBI Taxonomy" id="675824"/>
    <lineage>
        <taxon>Eukaryota</taxon>
        <taxon>Fungi</taxon>
        <taxon>Dikarya</taxon>
        <taxon>Ascomycota</taxon>
        <taxon>Saccharomycotina</taxon>
        <taxon>Lipomycetes</taxon>
        <taxon>Lipomycetales</taxon>
        <taxon>Lipomycetaceae</taxon>
        <taxon>Lipomyces</taxon>
    </lineage>
</organism>
<dbReference type="Proteomes" id="UP000094385">
    <property type="component" value="Unassembled WGS sequence"/>
</dbReference>
<dbReference type="EMBL" id="KV454301">
    <property type="protein sequence ID" value="ODQ70203.1"/>
    <property type="molecule type" value="Genomic_DNA"/>
</dbReference>
<reference evidence="2 3" key="1">
    <citation type="journal article" date="2016" name="Proc. Natl. Acad. Sci. U.S.A.">
        <title>Comparative genomics of biotechnologically important yeasts.</title>
        <authorList>
            <person name="Riley R."/>
            <person name="Haridas S."/>
            <person name="Wolfe K.H."/>
            <person name="Lopes M.R."/>
            <person name="Hittinger C.T."/>
            <person name="Goeker M."/>
            <person name="Salamov A.A."/>
            <person name="Wisecaver J.H."/>
            <person name="Long T.M."/>
            <person name="Calvey C.H."/>
            <person name="Aerts A.L."/>
            <person name="Barry K.W."/>
            <person name="Choi C."/>
            <person name="Clum A."/>
            <person name="Coughlan A.Y."/>
            <person name="Deshpande S."/>
            <person name="Douglass A.P."/>
            <person name="Hanson S.J."/>
            <person name="Klenk H.-P."/>
            <person name="LaButti K.M."/>
            <person name="Lapidus A."/>
            <person name="Lindquist E.A."/>
            <person name="Lipzen A.M."/>
            <person name="Meier-Kolthoff J.P."/>
            <person name="Ohm R.A."/>
            <person name="Otillar R.P."/>
            <person name="Pangilinan J.L."/>
            <person name="Peng Y."/>
            <person name="Rokas A."/>
            <person name="Rosa C.A."/>
            <person name="Scheuner C."/>
            <person name="Sibirny A.A."/>
            <person name="Slot J.C."/>
            <person name="Stielow J.B."/>
            <person name="Sun H."/>
            <person name="Kurtzman C.P."/>
            <person name="Blackwell M."/>
            <person name="Grigoriev I.V."/>
            <person name="Jeffries T.W."/>
        </authorList>
    </citation>
    <scope>NUCLEOTIDE SEQUENCE [LARGE SCALE GENOMIC DNA]</scope>
    <source>
        <strain evidence="2 3">NRRL Y-11557</strain>
    </source>
</reference>